<evidence type="ECO:0000256" key="1">
    <source>
        <dbReference type="ARBA" id="ARBA00004651"/>
    </source>
</evidence>
<evidence type="ECO:0000256" key="6">
    <source>
        <dbReference type="ARBA" id="ARBA00023065"/>
    </source>
</evidence>
<evidence type="ECO:0000256" key="2">
    <source>
        <dbReference type="ARBA" id="ARBA00022448"/>
    </source>
</evidence>
<name>A0ABN2MVA1_9MICO</name>
<feature type="transmembrane region" description="Helical" evidence="8">
    <location>
        <begin position="441"/>
        <end position="464"/>
    </location>
</feature>
<gene>
    <name evidence="9" type="ORF">GCM10009750_25790</name>
</gene>
<feature type="transmembrane region" description="Helical" evidence="8">
    <location>
        <begin position="69"/>
        <end position="92"/>
    </location>
</feature>
<keyword evidence="7 8" id="KW-0472">Membrane</keyword>
<keyword evidence="5 8" id="KW-1133">Transmembrane helix</keyword>
<dbReference type="Proteomes" id="UP001501746">
    <property type="component" value="Unassembled WGS sequence"/>
</dbReference>
<dbReference type="RefSeq" id="WP_157426782.1">
    <property type="nucleotide sequence ID" value="NZ_BAAANK010000007.1"/>
</dbReference>
<feature type="transmembrane region" description="Helical" evidence="8">
    <location>
        <begin position="334"/>
        <end position="362"/>
    </location>
</feature>
<comment type="caution">
    <text evidence="9">The sequence shown here is derived from an EMBL/GenBank/DDBJ whole genome shotgun (WGS) entry which is preliminary data.</text>
</comment>
<feature type="transmembrane region" description="Helical" evidence="8">
    <location>
        <begin position="226"/>
        <end position="253"/>
    </location>
</feature>
<evidence type="ECO:0000256" key="7">
    <source>
        <dbReference type="ARBA" id="ARBA00023136"/>
    </source>
</evidence>
<proteinExistence type="predicted"/>
<evidence type="ECO:0000256" key="4">
    <source>
        <dbReference type="ARBA" id="ARBA00022692"/>
    </source>
</evidence>
<dbReference type="InterPro" id="IPR003445">
    <property type="entry name" value="Cat_transpt"/>
</dbReference>
<evidence type="ECO:0000256" key="5">
    <source>
        <dbReference type="ARBA" id="ARBA00022989"/>
    </source>
</evidence>
<comment type="subcellular location">
    <subcellularLocation>
        <location evidence="1">Cell membrane</location>
        <topology evidence="1">Multi-pass membrane protein</topology>
    </subcellularLocation>
</comment>
<feature type="transmembrane region" description="Helical" evidence="8">
    <location>
        <begin position="265"/>
        <end position="284"/>
    </location>
</feature>
<feature type="transmembrane region" description="Helical" evidence="8">
    <location>
        <begin position="383"/>
        <end position="407"/>
    </location>
</feature>
<keyword evidence="2" id="KW-0813">Transport</keyword>
<evidence type="ECO:0000256" key="8">
    <source>
        <dbReference type="SAM" id="Phobius"/>
    </source>
</evidence>
<evidence type="ECO:0000256" key="3">
    <source>
        <dbReference type="ARBA" id="ARBA00022475"/>
    </source>
</evidence>
<organism evidence="9 10">
    <name type="scientific">Agromyces salentinus</name>
    <dbReference type="NCBI Taxonomy" id="269421"/>
    <lineage>
        <taxon>Bacteria</taxon>
        <taxon>Bacillati</taxon>
        <taxon>Actinomycetota</taxon>
        <taxon>Actinomycetes</taxon>
        <taxon>Micrococcales</taxon>
        <taxon>Microbacteriaceae</taxon>
        <taxon>Agromyces</taxon>
    </lineage>
</organism>
<feature type="transmembrane region" description="Helical" evidence="8">
    <location>
        <begin position="161"/>
        <end position="190"/>
    </location>
</feature>
<dbReference type="PANTHER" id="PTHR32024:SF1">
    <property type="entry name" value="KTR SYSTEM POTASSIUM UPTAKE PROTEIN B"/>
    <property type="match status" value="1"/>
</dbReference>
<feature type="transmembrane region" description="Helical" evidence="8">
    <location>
        <begin position="36"/>
        <end position="57"/>
    </location>
</feature>
<protein>
    <submittedName>
        <fullName evidence="9">Potassium transporter TrkG</fullName>
    </submittedName>
</protein>
<keyword evidence="10" id="KW-1185">Reference proteome</keyword>
<keyword evidence="6" id="KW-0406">Ion transport</keyword>
<evidence type="ECO:0000313" key="10">
    <source>
        <dbReference type="Proteomes" id="UP001501746"/>
    </source>
</evidence>
<reference evidence="9 10" key="1">
    <citation type="journal article" date="2019" name="Int. J. Syst. Evol. Microbiol.">
        <title>The Global Catalogue of Microorganisms (GCM) 10K type strain sequencing project: providing services to taxonomists for standard genome sequencing and annotation.</title>
        <authorList>
            <consortium name="The Broad Institute Genomics Platform"/>
            <consortium name="The Broad Institute Genome Sequencing Center for Infectious Disease"/>
            <person name="Wu L."/>
            <person name="Ma J."/>
        </authorList>
    </citation>
    <scope>NUCLEOTIDE SEQUENCE [LARGE SCALE GENOMIC DNA]</scope>
    <source>
        <strain evidence="9 10">JCM 14323</strain>
    </source>
</reference>
<keyword evidence="3" id="KW-1003">Cell membrane</keyword>
<feature type="transmembrane region" description="Helical" evidence="8">
    <location>
        <begin position="98"/>
        <end position="122"/>
    </location>
</feature>
<keyword evidence="4 8" id="KW-0812">Transmembrane</keyword>
<dbReference type="EMBL" id="BAAANK010000007">
    <property type="protein sequence ID" value="GAA1838787.1"/>
    <property type="molecule type" value="Genomic_DNA"/>
</dbReference>
<evidence type="ECO:0000313" key="9">
    <source>
        <dbReference type="EMBL" id="GAA1838787.1"/>
    </source>
</evidence>
<sequence>MRAQPTGRSGRFDRRSWLGRLRDAIDAFVRQSPSRFAIAIFAGLILVFTLLFSLPIAKAGEASSAPLHDALFTAVSVICVTGLATVDMATYWSPFGNALVFIGVNIGGIGVLTLASILGLVISRRLGLRAKLMAASDTNPSRIHVGPVAERQAIRLGEVGGLLATVAISVLVIEGIIAVAMVPSMLAAGYDGLHSIWYSMYYSAMAFTNTGFSPNPGGLAPFEHDYWMLTMLMLGVFLGSLGFPVIFALARAWRQPRKWSVHVKLTLTTTTILFIAGAAMFLLLEHSNPKTYGHLDAGATIYQSFFMSMMTRSGGFSTIDMHDLYGSSQLVSSMLMFVGGGSASTAGGIKVTTLAVLFLAAFAEARGAPSMEAFGRRIPRDMLRLSVSVVLWGATIVAVSSIAILQITKAPFENVLFDVISAFATCGLSTGLTADLPPSGVYVMAATMFMGRVGTVTLAAALAASQRRQLFKRPEERPIVG</sequence>
<dbReference type="PANTHER" id="PTHR32024">
    <property type="entry name" value="TRK SYSTEM POTASSIUM UPTAKE PROTEIN TRKG-RELATED"/>
    <property type="match status" value="1"/>
</dbReference>
<accession>A0ABN2MVA1</accession>
<dbReference type="Pfam" id="PF02386">
    <property type="entry name" value="TrkH"/>
    <property type="match status" value="1"/>
</dbReference>